<evidence type="ECO:0000313" key="1">
    <source>
        <dbReference type="EMBL" id="JAH53811.1"/>
    </source>
</evidence>
<protein>
    <submittedName>
        <fullName evidence="1">Uncharacterized protein</fullName>
    </submittedName>
</protein>
<reference evidence="1" key="2">
    <citation type="journal article" date="2015" name="Fish Shellfish Immunol.">
        <title>Early steps in the European eel (Anguilla anguilla)-Vibrio vulnificus interaction in the gills: Role of the RtxA13 toxin.</title>
        <authorList>
            <person name="Callol A."/>
            <person name="Pajuelo D."/>
            <person name="Ebbesson L."/>
            <person name="Teles M."/>
            <person name="MacKenzie S."/>
            <person name="Amaro C."/>
        </authorList>
    </citation>
    <scope>NUCLEOTIDE SEQUENCE</scope>
</reference>
<reference evidence="1" key="1">
    <citation type="submission" date="2014-11" db="EMBL/GenBank/DDBJ databases">
        <authorList>
            <person name="Amaro Gonzalez C."/>
        </authorList>
    </citation>
    <scope>NUCLEOTIDE SEQUENCE</scope>
</reference>
<dbReference type="EMBL" id="GBXM01054766">
    <property type="protein sequence ID" value="JAH53811.1"/>
    <property type="molecule type" value="Transcribed_RNA"/>
</dbReference>
<organism evidence="1">
    <name type="scientific">Anguilla anguilla</name>
    <name type="common">European freshwater eel</name>
    <name type="synonym">Muraena anguilla</name>
    <dbReference type="NCBI Taxonomy" id="7936"/>
    <lineage>
        <taxon>Eukaryota</taxon>
        <taxon>Metazoa</taxon>
        <taxon>Chordata</taxon>
        <taxon>Craniata</taxon>
        <taxon>Vertebrata</taxon>
        <taxon>Euteleostomi</taxon>
        <taxon>Actinopterygii</taxon>
        <taxon>Neopterygii</taxon>
        <taxon>Teleostei</taxon>
        <taxon>Anguilliformes</taxon>
        <taxon>Anguillidae</taxon>
        <taxon>Anguilla</taxon>
    </lineage>
</organism>
<proteinExistence type="predicted"/>
<sequence length="49" mass="5457">MIWILIKINFCYLKRLNPLLCVGLSVCPCELHGSFNQADLSGYSVASPK</sequence>
<accession>A0A0E9TJR4</accession>
<dbReference type="AlphaFoldDB" id="A0A0E9TJR4"/>
<name>A0A0E9TJR4_ANGAN</name>